<sequence>MPEVLCSAEPVHGVISTCAARSSPAWCCSSGWSPCRSSLLIKNIDFPLP</sequence>
<dbReference type="EMBL" id="GBXM01051334">
    <property type="protein sequence ID" value="JAH57243.1"/>
    <property type="molecule type" value="Transcribed_RNA"/>
</dbReference>
<reference evidence="1" key="2">
    <citation type="journal article" date="2015" name="Fish Shellfish Immunol.">
        <title>Early steps in the European eel (Anguilla anguilla)-Vibrio vulnificus interaction in the gills: Role of the RtxA13 toxin.</title>
        <authorList>
            <person name="Callol A."/>
            <person name="Pajuelo D."/>
            <person name="Ebbesson L."/>
            <person name="Teles M."/>
            <person name="MacKenzie S."/>
            <person name="Amaro C."/>
        </authorList>
    </citation>
    <scope>NUCLEOTIDE SEQUENCE</scope>
</reference>
<reference evidence="1" key="1">
    <citation type="submission" date="2014-11" db="EMBL/GenBank/DDBJ databases">
        <authorList>
            <person name="Amaro Gonzalez C."/>
        </authorList>
    </citation>
    <scope>NUCLEOTIDE SEQUENCE</scope>
</reference>
<organism evidence="1">
    <name type="scientific">Anguilla anguilla</name>
    <name type="common">European freshwater eel</name>
    <name type="synonym">Muraena anguilla</name>
    <dbReference type="NCBI Taxonomy" id="7936"/>
    <lineage>
        <taxon>Eukaryota</taxon>
        <taxon>Metazoa</taxon>
        <taxon>Chordata</taxon>
        <taxon>Craniata</taxon>
        <taxon>Vertebrata</taxon>
        <taxon>Euteleostomi</taxon>
        <taxon>Actinopterygii</taxon>
        <taxon>Neopterygii</taxon>
        <taxon>Teleostei</taxon>
        <taxon>Anguilliformes</taxon>
        <taxon>Anguillidae</taxon>
        <taxon>Anguilla</taxon>
    </lineage>
</organism>
<accession>A0A0E9TWZ6</accession>
<proteinExistence type="predicted"/>
<evidence type="ECO:0000313" key="1">
    <source>
        <dbReference type="EMBL" id="JAH57243.1"/>
    </source>
</evidence>
<name>A0A0E9TWZ6_ANGAN</name>
<protein>
    <submittedName>
        <fullName evidence="1">Uncharacterized protein</fullName>
    </submittedName>
</protein>
<dbReference type="AlphaFoldDB" id="A0A0E9TWZ6"/>